<comment type="caution">
    <text evidence="6">The sequence shown here is derived from an EMBL/GenBank/DDBJ whole genome shotgun (WGS) entry which is preliminary data.</text>
</comment>
<evidence type="ECO:0000256" key="1">
    <source>
        <dbReference type="ARBA" id="ARBA00011595"/>
    </source>
</evidence>
<dbReference type="GO" id="GO:0006979">
    <property type="term" value="P:response to oxidative stress"/>
    <property type="evidence" value="ECO:0007669"/>
    <property type="project" value="TreeGrafter"/>
</dbReference>
<dbReference type="InterPro" id="IPR002880">
    <property type="entry name" value="Pyrv_Fd/Flavodoxin_OxRdtase_N"/>
</dbReference>
<dbReference type="GO" id="GO:0016903">
    <property type="term" value="F:oxidoreductase activity, acting on the aldehyde or oxo group of donors"/>
    <property type="evidence" value="ECO:0007669"/>
    <property type="project" value="UniProtKB-ARBA"/>
</dbReference>
<dbReference type="Pfam" id="PF01855">
    <property type="entry name" value="POR_N"/>
    <property type="match status" value="1"/>
</dbReference>
<dbReference type="InterPro" id="IPR029061">
    <property type="entry name" value="THDP-binding"/>
</dbReference>
<evidence type="ECO:0000256" key="2">
    <source>
        <dbReference type="ARBA" id="ARBA00023002"/>
    </source>
</evidence>
<evidence type="ECO:0000313" key="7">
    <source>
        <dbReference type="Proteomes" id="UP000070076"/>
    </source>
</evidence>
<keyword evidence="6" id="KW-0670">Pyruvate</keyword>
<name>A0A133VCZ4_9EURY</name>
<dbReference type="Gene3D" id="3.40.50.920">
    <property type="match status" value="1"/>
</dbReference>
<organism evidence="6 7">
    <name type="scientific">candidate division MSBL1 archaeon SCGC-AAA261O19</name>
    <dbReference type="NCBI Taxonomy" id="1698277"/>
    <lineage>
        <taxon>Archaea</taxon>
        <taxon>Methanobacteriati</taxon>
        <taxon>Methanobacteriota</taxon>
        <taxon>candidate division MSBL1</taxon>
    </lineage>
</organism>
<keyword evidence="2" id="KW-0560">Oxidoreductase</keyword>
<dbReference type="Proteomes" id="UP000070076">
    <property type="component" value="Unassembled WGS sequence"/>
</dbReference>
<accession>A0A133VCZ4</accession>
<dbReference type="GO" id="GO:0019752">
    <property type="term" value="P:carboxylic acid metabolic process"/>
    <property type="evidence" value="ECO:0007669"/>
    <property type="project" value="UniProtKB-ARBA"/>
</dbReference>
<dbReference type="FunFam" id="3.40.50.970:FF:000012">
    <property type="entry name" value="Pyruvate:ferredoxin (Flavodoxin) oxidoreductase"/>
    <property type="match status" value="1"/>
</dbReference>
<evidence type="ECO:0000259" key="4">
    <source>
        <dbReference type="Pfam" id="PF01855"/>
    </source>
</evidence>
<feature type="domain" description="Pyruvate flavodoxin/ferredoxin oxidoreductase pyrimidine binding" evidence="4">
    <location>
        <begin position="14"/>
        <end position="235"/>
    </location>
</feature>
<dbReference type="InterPro" id="IPR009014">
    <property type="entry name" value="Transketo_C/PFOR_II"/>
</dbReference>
<dbReference type="InterPro" id="IPR050722">
    <property type="entry name" value="Pyruvate:ferred/Flavod_OxRd"/>
</dbReference>
<dbReference type="GO" id="GO:0044272">
    <property type="term" value="P:sulfur compound biosynthetic process"/>
    <property type="evidence" value="ECO:0007669"/>
    <property type="project" value="UniProtKB-ARBA"/>
</dbReference>
<dbReference type="SUPFAM" id="SSF52518">
    <property type="entry name" value="Thiamin diphosphate-binding fold (THDP-binding)"/>
    <property type="match status" value="1"/>
</dbReference>
<dbReference type="EMBL" id="LHYB01000043">
    <property type="protein sequence ID" value="KXB04287.1"/>
    <property type="molecule type" value="Genomic_DNA"/>
</dbReference>
<dbReference type="PATRIC" id="fig|1698277.3.peg.561"/>
<dbReference type="CDD" id="cd07034">
    <property type="entry name" value="TPP_PYR_PFOR_IOR-alpha_like"/>
    <property type="match status" value="1"/>
</dbReference>
<dbReference type="FunFam" id="3.40.50.920:FF:000010">
    <property type="entry name" value="Pyruvate ferredoxin oxidoreductase, alpha subunit"/>
    <property type="match status" value="1"/>
</dbReference>
<keyword evidence="7" id="KW-1185">Reference proteome</keyword>
<sequence length="405" mass="44821">MARVLAGYDAVAEAVKSCDPDVISAYPITPQTDIVERLSQMKADEELSGEFIKVDSEFNAASTCIGASAAGARVFSATCSQGLKLMSEVLFSASGMRLPLVLAIANRSLSAPLSIWGDQTDTFAERDGGMIQFYAEDVQEAMDNILMAYRVAEDREISLPALSCLDGFILTHVQEPVELFDEEKVKEFLPDKAPEFTLDPSNPVTMGAYARPEHWTETRYMVHEAQMKAKNKISDATSDFAEIFGREYGLEHDGLVSTYKAEDADIVLMALGSVCGTIRYLVDEYRDNGEKIGLVRPRVYRPFPIKQLRKILEGVEAVAVLDKDISPGYQGGLAIDLKSALYSTNIRGPVLNFIVGLAGRDVSKDNIRNIIEKTKSVAEKGTHEMEFEEEEDWEPLYTELLPEED</sequence>
<feature type="region of interest" description="Disordered" evidence="3">
    <location>
        <begin position="381"/>
        <end position="405"/>
    </location>
</feature>
<dbReference type="Pfam" id="PF17147">
    <property type="entry name" value="PFOR_II"/>
    <property type="match status" value="1"/>
</dbReference>
<evidence type="ECO:0000259" key="5">
    <source>
        <dbReference type="Pfam" id="PF17147"/>
    </source>
</evidence>
<reference evidence="6 7" key="1">
    <citation type="journal article" date="2016" name="Sci. Rep.">
        <title>Metabolic traits of an uncultured archaeal lineage -MSBL1- from brine pools of the Red Sea.</title>
        <authorList>
            <person name="Mwirichia R."/>
            <person name="Alam I."/>
            <person name="Rashid M."/>
            <person name="Vinu M."/>
            <person name="Ba-Alawi W."/>
            <person name="Anthony Kamau A."/>
            <person name="Kamanda Ngugi D."/>
            <person name="Goker M."/>
            <person name="Klenk H.P."/>
            <person name="Bajic V."/>
            <person name="Stingl U."/>
        </authorList>
    </citation>
    <scope>NUCLEOTIDE SEQUENCE [LARGE SCALE GENOMIC DNA]</scope>
    <source>
        <strain evidence="6">SCGC-AAA261O19</strain>
    </source>
</reference>
<evidence type="ECO:0000313" key="6">
    <source>
        <dbReference type="EMBL" id="KXB04287.1"/>
    </source>
</evidence>
<feature type="domain" description="Pyruvate:ferredoxin oxidoreductase core" evidence="5">
    <location>
        <begin position="264"/>
        <end position="366"/>
    </location>
</feature>
<dbReference type="PANTHER" id="PTHR32154:SF0">
    <property type="entry name" value="PYRUVATE-FLAVODOXIN OXIDOREDUCTASE-RELATED"/>
    <property type="match status" value="1"/>
</dbReference>
<dbReference type="InterPro" id="IPR033412">
    <property type="entry name" value="PFOR_II"/>
</dbReference>
<gene>
    <name evidence="6" type="ORF">AKJ48_03130</name>
</gene>
<dbReference type="Gene3D" id="3.40.50.970">
    <property type="match status" value="1"/>
</dbReference>
<evidence type="ECO:0000256" key="3">
    <source>
        <dbReference type="SAM" id="MobiDB-lite"/>
    </source>
</evidence>
<protein>
    <submittedName>
        <fullName evidence="6">Pyruvate ferredoxin oxidoreductase</fullName>
    </submittedName>
</protein>
<dbReference type="PANTHER" id="PTHR32154">
    <property type="entry name" value="PYRUVATE-FLAVODOXIN OXIDOREDUCTASE-RELATED"/>
    <property type="match status" value="1"/>
</dbReference>
<dbReference type="SUPFAM" id="SSF52922">
    <property type="entry name" value="TK C-terminal domain-like"/>
    <property type="match status" value="1"/>
</dbReference>
<comment type="subunit">
    <text evidence="1">Heterotetramer of one alpha, one beta, one delta and one gamma chain.</text>
</comment>
<proteinExistence type="predicted"/>
<dbReference type="AlphaFoldDB" id="A0A133VCZ4"/>